<dbReference type="PANTHER" id="PTHR37318:SF1">
    <property type="entry name" value="BSL7504 PROTEIN"/>
    <property type="match status" value="1"/>
</dbReference>
<sequence length="109" mass="11629">MTGHADRLPLADEAFGTLPKLKLAAFLAGCGEADFATVCDTCQIAAPTLSKTAVVLEEIGYVRIRKGHVGRRPRTWLALTAKGRRAFECHLAALADLTAQGRAHAEEGD</sequence>
<gene>
    <name evidence="1" type="ORF">ACEZDG_15525</name>
</gene>
<dbReference type="InterPro" id="IPR036390">
    <property type="entry name" value="WH_DNA-bd_sf"/>
</dbReference>
<comment type="caution">
    <text evidence="1">The sequence shown here is derived from an EMBL/GenBank/DDBJ whole genome shotgun (WGS) entry which is preliminary data.</text>
</comment>
<dbReference type="SUPFAM" id="SSF46785">
    <property type="entry name" value="Winged helix' DNA-binding domain"/>
    <property type="match status" value="1"/>
</dbReference>
<dbReference type="Pfam" id="PF13601">
    <property type="entry name" value="HTH_34"/>
    <property type="match status" value="1"/>
</dbReference>
<name>A0ABV6VAH0_9ACTN</name>
<dbReference type="PANTHER" id="PTHR37318">
    <property type="entry name" value="BSL7504 PROTEIN"/>
    <property type="match status" value="1"/>
</dbReference>
<dbReference type="EMBL" id="JBHEZX010000006">
    <property type="protein sequence ID" value="MFC1410678.1"/>
    <property type="molecule type" value="Genomic_DNA"/>
</dbReference>
<protein>
    <submittedName>
        <fullName evidence="1">Transcriptional regulator</fullName>
    </submittedName>
</protein>
<reference evidence="1 2" key="1">
    <citation type="submission" date="2024-09" db="EMBL/GenBank/DDBJ databases">
        <authorList>
            <person name="Lee S.D."/>
        </authorList>
    </citation>
    <scope>NUCLEOTIDE SEQUENCE [LARGE SCALE GENOMIC DNA]</scope>
    <source>
        <strain evidence="1 2">N1-1</strain>
    </source>
</reference>
<dbReference type="Gene3D" id="1.10.10.10">
    <property type="entry name" value="Winged helix-like DNA-binding domain superfamily/Winged helix DNA-binding domain"/>
    <property type="match status" value="1"/>
</dbReference>
<organism evidence="1 2">
    <name type="scientific">Streptacidiphilus alkalitolerans</name>
    <dbReference type="NCBI Taxonomy" id="3342712"/>
    <lineage>
        <taxon>Bacteria</taxon>
        <taxon>Bacillati</taxon>
        <taxon>Actinomycetota</taxon>
        <taxon>Actinomycetes</taxon>
        <taxon>Kitasatosporales</taxon>
        <taxon>Streptomycetaceae</taxon>
        <taxon>Streptacidiphilus</taxon>
    </lineage>
</organism>
<evidence type="ECO:0000313" key="1">
    <source>
        <dbReference type="EMBL" id="MFC1410678.1"/>
    </source>
</evidence>
<evidence type="ECO:0000313" key="2">
    <source>
        <dbReference type="Proteomes" id="UP001592582"/>
    </source>
</evidence>
<keyword evidence="2" id="KW-1185">Reference proteome</keyword>
<dbReference type="Proteomes" id="UP001592582">
    <property type="component" value="Unassembled WGS sequence"/>
</dbReference>
<proteinExistence type="predicted"/>
<accession>A0ABV6VAH0</accession>
<dbReference type="InterPro" id="IPR036388">
    <property type="entry name" value="WH-like_DNA-bd_sf"/>
</dbReference>
<dbReference type="InterPro" id="IPR027395">
    <property type="entry name" value="WH_DNA-bd_dom"/>
</dbReference>